<keyword evidence="3" id="KW-1003">Cell membrane</keyword>
<evidence type="ECO:0000259" key="9">
    <source>
        <dbReference type="PROSITE" id="PS50928"/>
    </source>
</evidence>
<keyword evidence="2 7" id="KW-0813">Transport</keyword>
<dbReference type="Proteomes" id="UP000188929">
    <property type="component" value="Unassembled WGS sequence"/>
</dbReference>
<proteinExistence type="inferred from homology"/>
<dbReference type="PANTHER" id="PTHR43744:SF12">
    <property type="entry name" value="ABC TRANSPORTER PERMEASE PROTEIN MG189-RELATED"/>
    <property type="match status" value="1"/>
</dbReference>
<evidence type="ECO:0000313" key="10">
    <source>
        <dbReference type="EMBL" id="ONH32589.1"/>
    </source>
</evidence>
<dbReference type="STRING" id="1834516.BL253_04515"/>
<dbReference type="Gene3D" id="1.10.3720.10">
    <property type="entry name" value="MetI-like"/>
    <property type="match status" value="1"/>
</dbReference>
<dbReference type="CDD" id="cd06261">
    <property type="entry name" value="TM_PBP2"/>
    <property type="match status" value="1"/>
</dbReference>
<keyword evidence="6 7" id="KW-0472">Membrane</keyword>
<dbReference type="AlphaFoldDB" id="A0A1V2II29"/>
<name>A0A1V2II29_9ACTN</name>
<gene>
    <name evidence="10" type="ORF">BL253_04515</name>
</gene>
<keyword evidence="4 7" id="KW-0812">Transmembrane</keyword>
<comment type="caution">
    <text evidence="10">The sequence shown here is derived from an EMBL/GenBank/DDBJ whole genome shotgun (WGS) entry which is preliminary data.</text>
</comment>
<evidence type="ECO:0000313" key="11">
    <source>
        <dbReference type="Proteomes" id="UP000188929"/>
    </source>
</evidence>
<reference evidence="11" key="1">
    <citation type="submission" date="2016-10" db="EMBL/GenBank/DDBJ databases">
        <title>Frankia sp. NRRL B-16386 Genome sequencing.</title>
        <authorList>
            <person name="Ghodhbane-Gtari F."/>
            <person name="Swanson E."/>
            <person name="Gueddou A."/>
            <person name="Hezbri K."/>
            <person name="Ktari K."/>
            <person name="Nouioui I."/>
            <person name="Morris K."/>
            <person name="Simpson S."/>
            <person name="Abebe-Akele F."/>
            <person name="Thomas K."/>
            <person name="Gtari M."/>
            <person name="Tisa L.S."/>
        </authorList>
    </citation>
    <scope>NUCLEOTIDE SEQUENCE [LARGE SCALE GENOMIC DNA]</scope>
    <source>
        <strain evidence="11">NRRL B-16386</strain>
    </source>
</reference>
<dbReference type="PANTHER" id="PTHR43744">
    <property type="entry name" value="ABC TRANSPORTER PERMEASE PROTEIN MG189-RELATED-RELATED"/>
    <property type="match status" value="1"/>
</dbReference>
<evidence type="ECO:0000256" key="6">
    <source>
        <dbReference type="ARBA" id="ARBA00023136"/>
    </source>
</evidence>
<feature type="transmembrane region" description="Helical" evidence="7">
    <location>
        <begin position="139"/>
        <end position="162"/>
    </location>
</feature>
<evidence type="ECO:0000256" key="3">
    <source>
        <dbReference type="ARBA" id="ARBA00022475"/>
    </source>
</evidence>
<feature type="domain" description="ABC transmembrane type-1" evidence="9">
    <location>
        <begin position="104"/>
        <end position="293"/>
    </location>
</feature>
<dbReference type="RefSeq" id="WP_241834525.1">
    <property type="nucleotide sequence ID" value="NZ_MOMC01000009.1"/>
</dbReference>
<protein>
    <submittedName>
        <fullName evidence="10">ABC transporter permease</fullName>
    </submittedName>
</protein>
<evidence type="ECO:0000256" key="5">
    <source>
        <dbReference type="ARBA" id="ARBA00022989"/>
    </source>
</evidence>
<organism evidence="10 11">
    <name type="scientific">Pseudofrankia asymbiotica</name>
    <dbReference type="NCBI Taxonomy" id="1834516"/>
    <lineage>
        <taxon>Bacteria</taxon>
        <taxon>Bacillati</taxon>
        <taxon>Actinomycetota</taxon>
        <taxon>Actinomycetes</taxon>
        <taxon>Frankiales</taxon>
        <taxon>Frankiaceae</taxon>
        <taxon>Pseudofrankia</taxon>
    </lineage>
</organism>
<comment type="subcellular location">
    <subcellularLocation>
        <location evidence="1 7">Cell membrane</location>
        <topology evidence="1 7">Multi-pass membrane protein</topology>
    </subcellularLocation>
</comment>
<dbReference type="GO" id="GO:0055085">
    <property type="term" value="P:transmembrane transport"/>
    <property type="evidence" value="ECO:0007669"/>
    <property type="project" value="InterPro"/>
</dbReference>
<dbReference type="SUPFAM" id="SSF161098">
    <property type="entry name" value="MetI-like"/>
    <property type="match status" value="1"/>
</dbReference>
<dbReference type="GO" id="GO:0005886">
    <property type="term" value="C:plasma membrane"/>
    <property type="evidence" value="ECO:0007669"/>
    <property type="project" value="UniProtKB-SubCell"/>
</dbReference>
<dbReference type="PROSITE" id="PS50928">
    <property type="entry name" value="ABC_TM1"/>
    <property type="match status" value="1"/>
</dbReference>
<evidence type="ECO:0000256" key="8">
    <source>
        <dbReference type="SAM" id="MobiDB-lite"/>
    </source>
</evidence>
<feature type="transmembrane region" description="Helical" evidence="7">
    <location>
        <begin position="272"/>
        <end position="292"/>
    </location>
</feature>
<comment type="similarity">
    <text evidence="7">Belongs to the binding-protein-dependent transport system permease family.</text>
</comment>
<dbReference type="InterPro" id="IPR000515">
    <property type="entry name" value="MetI-like"/>
</dbReference>
<feature type="transmembrane region" description="Helical" evidence="7">
    <location>
        <begin position="45"/>
        <end position="65"/>
    </location>
</feature>
<feature type="transmembrane region" description="Helical" evidence="7">
    <location>
        <begin position="218"/>
        <end position="239"/>
    </location>
</feature>
<keyword evidence="5 7" id="KW-1133">Transmembrane helix</keyword>
<dbReference type="Pfam" id="PF00528">
    <property type="entry name" value="BPD_transp_1"/>
    <property type="match status" value="1"/>
</dbReference>
<evidence type="ECO:0000256" key="1">
    <source>
        <dbReference type="ARBA" id="ARBA00004651"/>
    </source>
</evidence>
<dbReference type="InterPro" id="IPR035906">
    <property type="entry name" value="MetI-like_sf"/>
</dbReference>
<evidence type="ECO:0000256" key="2">
    <source>
        <dbReference type="ARBA" id="ARBA00022448"/>
    </source>
</evidence>
<feature type="transmembrane region" description="Helical" evidence="7">
    <location>
        <begin position="168"/>
        <end position="189"/>
    </location>
</feature>
<sequence>MTEPASTALDLSGAAESGPATTVAELPGRRWWRHRPRRWRRRPSGWHLVLIPASLLMVVPLLFMLGTSLSTREETRRFPPGVPGALHWSNFSQAWTESPFGRWLLNSAIVSVTCVVTNLVLCSLAGYAFARLRFPGSRLAFGAILATLMVPFQVLMIPTLLIIKYLGIVNSLPALIVPNLVTPFGIYLLRQFFLTLPVELEEAALIDGASRFRILRSVLLPLMGPPLSTVGVLTFLTVWNEFLWPLVVTSSSDVMTVQIGLATFQSAHFTDWPVLMAATLMSQIPVMLLFLAGQRYFVSSIANTGIK</sequence>
<keyword evidence="11" id="KW-1185">Reference proteome</keyword>
<feature type="region of interest" description="Disordered" evidence="8">
    <location>
        <begin position="1"/>
        <end position="20"/>
    </location>
</feature>
<dbReference type="EMBL" id="MOMC01000009">
    <property type="protein sequence ID" value="ONH32589.1"/>
    <property type="molecule type" value="Genomic_DNA"/>
</dbReference>
<accession>A0A1V2II29</accession>
<evidence type="ECO:0000256" key="4">
    <source>
        <dbReference type="ARBA" id="ARBA00022692"/>
    </source>
</evidence>
<feature type="transmembrane region" description="Helical" evidence="7">
    <location>
        <begin position="103"/>
        <end position="127"/>
    </location>
</feature>
<evidence type="ECO:0000256" key="7">
    <source>
        <dbReference type="RuleBase" id="RU363032"/>
    </source>
</evidence>